<dbReference type="KEGG" id="rge:RGE_18120"/>
<dbReference type="Proteomes" id="UP000007883">
    <property type="component" value="Chromosome"/>
</dbReference>
<organism evidence="1 2">
    <name type="scientific">Rubrivivax gelatinosus (strain NBRC 100245 / IL144)</name>
    <dbReference type="NCBI Taxonomy" id="983917"/>
    <lineage>
        <taxon>Bacteria</taxon>
        <taxon>Pseudomonadati</taxon>
        <taxon>Pseudomonadota</taxon>
        <taxon>Betaproteobacteria</taxon>
        <taxon>Burkholderiales</taxon>
        <taxon>Sphaerotilaceae</taxon>
        <taxon>Rubrivivax</taxon>
    </lineage>
</organism>
<gene>
    <name evidence="1" type="ordered locus">RGE_18120</name>
</gene>
<dbReference type="InterPro" id="IPR029063">
    <property type="entry name" value="SAM-dependent_MTases_sf"/>
</dbReference>
<dbReference type="eggNOG" id="COG0500">
    <property type="taxonomic scope" value="Bacteria"/>
</dbReference>
<evidence type="ECO:0000313" key="1">
    <source>
        <dbReference type="EMBL" id="BAL95153.1"/>
    </source>
</evidence>
<dbReference type="PANTHER" id="PTHR20974:SF0">
    <property type="entry name" value="UPF0585 PROTEIN CG18661"/>
    <property type="match status" value="1"/>
</dbReference>
<dbReference type="RefSeq" id="WP_014428016.1">
    <property type="nucleotide sequence ID" value="NC_017075.1"/>
</dbReference>
<reference evidence="1 2" key="1">
    <citation type="journal article" date="2012" name="J. Bacteriol.">
        <title>Complete genome sequence of phototrophic betaproteobacterium Rubrivivax gelatinosus IL144.</title>
        <authorList>
            <person name="Nagashima S."/>
            <person name="Kamimura A."/>
            <person name="Shimizu T."/>
            <person name="Nakamura-isaki S."/>
            <person name="Aono E."/>
            <person name="Sakamoto K."/>
            <person name="Ichikawa N."/>
            <person name="Nakazawa H."/>
            <person name="Sekine M."/>
            <person name="Yamazaki S."/>
            <person name="Fujita N."/>
            <person name="Shimada K."/>
            <person name="Hanada S."/>
            <person name="Nagashima K.V.P."/>
        </authorList>
    </citation>
    <scope>NUCLEOTIDE SEQUENCE [LARGE SCALE GENOMIC DNA]</scope>
    <source>
        <strain evidence="2">NBRC 100245 / IL144</strain>
    </source>
</reference>
<dbReference type="HOGENOM" id="CLU_067698_2_0_4"/>
<dbReference type="STRING" id="983917.RGE_18120"/>
<evidence type="ECO:0008006" key="3">
    <source>
        <dbReference type="Google" id="ProtNLM"/>
    </source>
</evidence>
<sequence>MAATHSPAAERNRGPILAELQRVLPSTGLLLEIDSGSGQHAAFCSEGLPGWQWQPTEADAAALDSIAAWCAGLPRVRQPLLLDVRQPVWPCPEPVDAILCANLLHIAPWACCAALMRGAALLEDGLPTAPGNLAFDADLKRRNAEWGIRRREAVEAEARTVGLALHERVVMPANNLLLVFGRGGDPIPRD</sequence>
<accession>I0HQ66</accession>
<name>I0HQ66_RUBGI</name>
<dbReference type="Pfam" id="PF06080">
    <property type="entry name" value="DUF938"/>
    <property type="match status" value="1"/>
</dbReference>
<dbReference type="EMBL" id="AP012320">
    <property type="protein sequence ID" value="BAL95153.1"/>
    <property type="molecule type" value="Genomic_DNA"/>
</dbReference>
<dbReference type="SUPFAM" id="SSF53335">
    <property type="entry name" value="S-adenosyl-L-methionine-dependent methyltransferases"/>
    <property type="match status" value="1"/>
</dbReference>
<dbReference type="PANTHER" id="PTHR20974">
    <property type="entry name" value="UPF0585 PROTEIN CG18661"/>
    <property type="match status" value="1"/>
</dbReference>
<dbReference type="InterPro" id="IPR010342">
    <property type="entry name" value="DUF938"/>
</dbReference>
<protein>
    <recommendedName>
        <fullName evidence="3">SAM-dependent methyltransferase</fullName>
    </recommendedName>
</protein>
<keyword evidence="2" id="KW-1185">Reference proteome</keyword>
<dbReference type="AlphaFoldDB" id="I0HQ66"/>
<proteinExistence type="predicted"/>
<evidence type="ECO:0000313" key="2">
    <source>
        <dbReference type="Proteomes" id="UP000007883"/>
    </source>
</evidence>